<keyword evidence="2 4" id="KW-0413">Isomerase</keyword>
<feature type="active site" evidence="3">
    <location>
        <position position="44"/>
    </location>
</feature>
<dbReference type="PIRSF" id="PIRSF016184">
    <property type="entry name" value="PhzC_PhzF"/>
    <property type="match status" value="1"/>
</dbReference>
<gene>
    <name evidence="4" type="ORF">HF838_18270</name>
</gene>
<reference evidence="4 5" key="1">
    <citation type="submission" date="2020-04" db="EMBL/GenBank/DDBJ databases">
        <authorList>
            <person name="Hitch T.C.A."/>
            <person name="Wylensek D."/>
            <person name="Clavel T."/>
        </authorList>
    </citation>
    <scope>NUCLEOTIDE SEQUENCE [LARGE SCALE GENOMIC DNA]</scope>
    <source>
        <strain evidence="4 5">WB01_D5_05</strain>
    </source>
</reference>
<dbReference type="NCBIfam" id="TIGR00654">
    <property type="entry name" value="PhzF_family"/>
    <property type="match status" value="1"/>
</dbReference>
<name>A0A848CXJ6_ANEAE</name>
<dbReference type="PANTHER" id="PTHR13774:SF39">
    <property type="entry name" value="BIOSYNTHESIS PROTEIN, PUTATIVE-RELATED"/>
    <property type="match status" value="1"/>
</dbReference>
<dbReference type="EMBL" id="JABAGO010000040">
    <property type="protein sequence ID" value="NMF00176.1"/>
    <property type="molecule type" value="Genomic_DNA"/>
</dbReference>
<dbReference type="Pfam" id="PF02567">
    <property type="entry name" value="PhzC-PhzF"/>
    <property type="match status" value="1"/>
</dbReference>
<dbReference type="Proteomes" id="UP000561326">
    <property type="component" value="Unassembled WGS sequence"/>
</dbReference>
<evidence type="ECO:0000256" key="3">
    <source>
        <dbReference type="PIRSR" id="PIRSR016184-1"/>
    </source>
</evidence>
<dbReference type="InterPro" id="IPR003719">
    <property type="entry name" value="Phenazine_PhzF-like"/>
</dbReference>
<dbReference type="GeneID" id="92840476"/>
<organism evidence="4 5">
    <name type="scientific">Aneurinibacillus aneurinilyticus</name>
    <name type="common">Bacillus aneurinolyticus</name>
    <dbReference type="NCBI Taxonomy" id="1391"/>
    <lineage>
        <taxon>Bacteria</taxon>
        <taxon>Bacillati</taxon>
        <taxon>Bacillota</taxon>
        <taxon>Bacilli</taxon>
        <taxon>Bacillales</taxon>
        <taxon>Paenibacillaceae</taxon>
        <taxon>Aneurinibacillus group</taxon>
        <taxon>Aneurinibacillus</taxon>
    </lineage>
</organism>
<evidence type="ECO:0000313" key="4">
    <source>
        <dbReference type="EMBL" id="NMF00176.1"/>
    </source>
</evidence>
<dbReference type="RefSeq" id="WP_021623140.1">
    <property type="nucleotide sequence ID" value="NZ_CABKST010000202.1"/>
</dbReference>
<evidence type="ECO:0000256" key="2">
    <source>
        <dbReference type="ARBA" id="ARBA00023235"/>
    </source>
</evidence>
<dbReference type="GO" id="GO:0005737">
    <property type="term" value="C:cytoplasm"/>
    <property type="evidence" value="ECO:0007669"/>
    <property type="project" value="TreeGrafter"/>
</dbReference>
<proteinExistence type="inferred from homology"/>
<dbReference type="AlphaFoldDB" id="A0A848CXJ6"/>
<dbReference type="Gene3D" id="3.10.310.10">
    <property type="entry name" value="Diaminopimelate Epimerase, Chain A, domain 1"/>
    <property type="match status" value="2"/>
</dbReference>
<comment type="caution">
    <text evidence="4">The sequence shown here is derived from an EMBL/GenBank/DDBJ whole genome shotgun (WGS) entry which is preliminary data.</text>
</comment>
<sequence length="297" mass="33281">MLEVVNTTVFSLENGGGNPCPVVLNADSLTTDKMQKMTKDFAHESAFVLKSTRSDCDIKIRFFVPLHEMEMCIHATIGSITVLVNRGMIKHSPTIVETMLGPIKVEWEVKGSNLDVNVEQFSPEFLNVNPTVEEICKALCIGIDDINNFPIQSVSTSRYKLIIPLKSVGTLNNLKPNFEYLWKLCDEFNTTGFYPFAIEQESKQCVQARQFPKRAGYNEDPATGVAASALGAYLTENKVFYPLKDGWNSYKIIQGIAMGRPSIIKSETFIQENKIIRTRVKGNAIENSSVFVRETSY</sequence>
<accession>A0A848CXJ6</accession>
<dbReference type="PANTHER" id="PTHR13774">
    <property type="entry name" value="PHENAZINE BIOSYNTHESIS PROTEIN"/>
    <property type="match status" value="1"/>
</dbReference>
<dbReference type="GO" id="GO:0016853">
    <property type="term" value="F:isomerase activity"/>
    <property type="evidence" value="ECO:0007669"/>
    <property type="project" value="UniProtKB-KW"/>
</dbReference>
<evidence type="ECO:0000256" key="1">
    <source>
        <dbReference type="ARBA" id="ARBA00008270"/>
    </source>
</evidence>
<comment type="similarity">
    <text evidence="1">Belongs to the PhzF family.</text>
</comment>
<protein>
    <submittedName>
        <fullName evidence="4">PhzF family phenazine biosynthesis isomerase</fullName>
    </submittedName>
</protein>
<dbReference type="SUPFAM" id="SSF54506">
    <property type="entry name" value="Diaminopimelate epimerase-like"/>
    <property type="match status" value="1"/>
</dbReference>
<evidence type="ECO:0000313" key="5">
    <source>
        <dbReference type="Proteomes" id="UP000561326"/>
    </source>
</evidence>